<dbReference type="EMBL" id="MK522038">
    <property type="protein sequence ID" value="QOR60523.1"/>
    <property type="molecule type" value="Genomic_DNA"/>
</dbReference>
<keyword evidence="5" id="KW-0067">ATP-binding</keyword>
<dbReference type="Pfam" id="PF02562">
    <property type="entry name" value="PhoH"/>
    <property type="match status" value="1"/>
</dbReference>
<dbReference type="InterPro" id="IPR003714">
    <property type="entry name" value="PhoH"/>
</dbReference>
<evidence type="ECO:0000259" key="7">
    <source>
        <dbReference type="Pfam" id="PF02562"/>
    </source>
</evidence>
<evidence type="ECO:0000256" key="1">
    <source>
        <dbReference type="ARBA" id="ARBA00004496"/>
    </source>
</evidence>
<dbReference type="GO" id="GO:0005524">
    <property type="term" value="F:ATP binding"/>
    <property type="evidence" value="ECO:0007669"/>
    <property type="project" value="UniProtKB-KW"/>
</dbReference>
<keyword evidence="3" id="KW-0963">Cytoplasm</keyword>
<comment type="subcellular location">
    <subcellularLocation>
        <location evidence="1">Cytoplasm</location>
    </subcellularLocation>
</comment>
<dbReference type="InterPro" id="IPR027417">
    <property type="entry name" value="P-loop_NTPase"/>
</dbReference>
<reference evidence="8" key="1">
    <citation type="submission" date="2019-02" db="EMBL/GenBank/DDBJ databases">
        <authorList>
            <person name="Bachy C."/>
            <person name="Yung C.-M."/>
            <person name="Roux S."/>
            <person name="Sullivan M.B."/>
            <person name="Worden A.Z."/>
        </authorList>
    </citation>
    <scope>NUCLEOTIDE SEQUENCE</scope>
    <source>
        <strain evidence="8">BII-V2</strain>
    </source>
</reference>
<dbReference type="SUPFAM" id="SSF52540">
    <property type="entry name" value="P-loop containing nucleoside triphosphate hydrolases"/>
    <property type="match status" value="1"/>
</dbReference>
<organism evidence="8">
    <name type="scientific">Bathycoccus sp. RCC716 virus 2</name>
    <dbReference type="NCBI Taxonomy" id="2530039"/>
    <lineage>
        <taxon>Viruses</taxon>
        <taxon>Varidnaviria</taxon>
        <taxon>Bamfordvirae</taxon>
        <taxon>Nucleocytoviricota</taxon>
        <taxon>Megaviricetes</taxon>
        <taxon>Algavirales</taxon>
        <taxon>Phycodnaviridae</taxon>
        <taxon>Prasinovirus</taxon>
    </lineage>
</organism>
<feature type="domain" description="PhoH-like protein" evidence="7">
    <location>
        <begin position="4"/>
        <end position="200"/>
    </location>
</feature>
<accession>A0A7S6NYM9</accession>
<comment type="similarity">
    <text evidence="2">Belongs to the PhoH family.</text>
</comment>
<dbReference type="PANTHER" id="PTHR30473">
    <property type="entry name" value="PROTEIN PHOH"/>
    <property type="match status" value="1"/>
</dbReference>
<evidence type="ECO:0000313" key="8">
    <source>
        <dbReference type="EMBL" id="QOR60523.1"/>
    </source>
</evidence>
<dbReference type="PANTHER" id="PTHR30473:SF1">
    <property type="entry name" value="PHOH-LIKE PROTEIN"/>
    <property type="match status" value="1"/>
</dbReference>
<protein>
    <recommendedName>
        <fullName evidence="6">PhoH-like protein</fullName>
    </recommendedName>
</protein>
<name>A0A7S6NYM9_9PHYC</name>
<sequence length="200" mass="22777">MNFPKTHGQCNYMRILQSHKPIIVATGPAGTGKTMFACQLATENLMKREIERLVLTRPIVGADEDMGYLPGEMERKMEPWTKPMIDVFENYLTRGQLEHHVRIEPLGFMRGRTFDNAYIIADEMQNSTPNQMKMLLTRLGKNTKLVITGDLNQSDLGDNSGLSDLINRIDGLTLNYIEHVTMENDDILRHPAVAEIIKLY</sequence>
<dbReference type="Gene3D" id="3.40.50.300">
    <property type="entry name" value="P-loop containing nucleotide triphosphate hydrolases"/>
    <property type="match status" value="1"/>
</dbReference>
<evidence type="ECO:0000256" key="6">
    <source>
        <dbReference type="ARBA" id="ARBA00039970"/>
    </source>
</evidence>
<proteinExistence type="inferred from homology"/>
<keyword evidence="4" id="KW-0547">Nucleotide-binding</keyword>
<evidence type="ECO:0000256" key="3">
    <source>
        <dbReference type="ARBA" id="ARBA00022490"/>
    </source>
</evidence>
<evidence type="ECO:0000256" key="4">
    <source>
        <dbReference type="ARBA" id="ARBA00022741"/>
    </source>
</evidence>
<dbReference type="InterPro" id="IPR051451">
    <property type="entry name" value="PhoH2-like"/>
</dbReference>
<evidence type="ECO:0000256" key="5">
    <source>
        <dbReference type="ARBA" id="ARBA00022840"/>
    </source>
</evidence>
<evidence type="ECO:0000256" key="2">
    <source>
        <dbReference type="ARBA" id="ARBA00010393"/>
    </source>
</evidence>